<organism evidence="7 8">
    <name type="scientific">Actinophytocola oryzae</name>
    <dbReference type="NCBI Taxonomy" id="502181"/>
    <lineage>
        <taxon>Bacteria</taxon>
        <taxon>Bacillati</taxon>
        <taxon>Actinomycetota</taxon>
        <taxon>Actinomycetes</taxon>
        <taxon>Pseudonocardiales</taxon>
        <taxon>Pseudonocardiaceae</taxon>
    </lineage>
</organism>
<dbReference type="SUPFAM" id="SSF46894">
    <property type="entry name" value="C-terminal effector domain of the bipartite response regulators"/>
    <property type="match status" value="1"/>
</dbReference>
<dbReference type="PANTHER" id="PTHR35807:SF1">
    <property type="entry name" value="TRANSCRIPTIONAL REGULATOR REDD"/>
    <property type="match status" value="1"/>
</dbReference>
<comment type="similarity">
    <text evidence="1">Belongs to the AfsR/DnrI/RedD regulatory family.</text>
</comment>
<evidence type="ECO:0000256" key="3">
    <source>
        <dbReference type="ARBA" id="ARBA00023125"/>
    </source>
</evidence>
<dbReference type="Gene3D" id="1.25.40.10">
    <property type="entry name" value="Tetratricopeptide repeat domain"/>
    <property type="match status" value="2"/>
</dbReference>
<sequence>MADLRVELLGPVRAWTGDREVSLGSSRPRAVFAMLATRPNSVVSRSELIDGVWGDGAPATAAGSLHTYISTLRKSLEPGRARGAAPTLLTSVGSGYRLGVERTHVDVAEFARLRVHAERMLADKDPFTALRIANDALSLWQGEALSGLGGPFAEAERVRLGELRAATTELRAEAGIAAGRHAEMVAELATLVREHPMRERPRELLMLAMHRCGRNAEALAVYRETRQMLIDELGIEPSPSLRRLHEQILAGQDQLSPVPAPRPDTRVAPALVGRQAELDVVSSLVDGVASGLGHCLWVEGEMGIGKSALVGAALARAESTCQIAHAAADELGQRFPLRLVLDALDVDVDSPDPRRAELAATLHDRPGQAILANGDPVIGAIDEVVAFVKALCADGPLVLALDDLHWADEASMVVWHRLAAETARRPLLLVGATRPVPQRAETDRLRSDVAGHGGASIALTPLTEPDVASMVDGLVGAPPGPHLRAVTARASGNPLYVREIADALLRDRAVAVGDTAEVDREWLDRAPGSLVSAVSGRLRYLSDTTREVLRSAALLCGEVAPGELSVVLGRPATELVASFDEAIAAGVLRTDDTKLVFRHPVIRQALYESTAVAIRDALHLQAARALADAGAPVEHVARQLLAAGGDAGPWATSWLDTATPVLVYQAPLVAVDLLARVVDTHGCDGALRATCRARLASVLFRIGRDTEAERNARLALSSLVDPDRIAEMRWILAYVPYRASRADEALAALEEALGDPIVPDVWRARLLSLLALVQRSGVGELETAADTARAAIELGERVDDGFATGQALEILWQVEAVRRDYVSAIGYLDQAMAVVGTDLSLTDLRLVLLDNRMFTLQCLDRLDDATADLDLALAIAGSSHPAAGLHIAGAVHNFWLGRWDETLAAISTVESDPEFTGFGLREGGGPQLLMHGVAALVAAHRDDGEALDRHLDAGLTLPLTTAADRENCDFLLAAQATAAWRRGDLAGAIAVLGTTLVTKHALMMLRHQWLPDLVRLALDHGDGVTAHAAVVACELEAAQETKPARAAAAALRCRSMLEGDLDGLREVVEHYESVGRVYELAQTVEDQALLLRRAGRRTEAGAAHTRAVDLYRGLGAAWDIRRAAERLR</sequence>
<dbReference type="Pfam" id="PF13191">
    <property type="entry name" value="AAA_16"/>
    <property type="match status" value="1"/>
</dbReference>
<evidence type="ECO:0000256" key="2">
    <source>
        <dbReference type="ARBA" id="ARBA00023015"/>
    </source>
</evidence>
<keyword evidence="2" id="KW-0805">Transcription regulation</keyword>
<gene>
    <name evidence="7" type="ORF">CLV71_1037</name>
</gene>
<keyword evidence="8" id="KW-1185">Reference proteome</keyword>
<keyword evidence="4" id="KW-0804">Transcription</keyword>
<dbReference type="CDD" id="cd15831">
    <property type="entry name" value="BTAD"/>
    <property type="match status" value="1"/>
</dbReference>
<dbReference type="GO" id="GO:0000160">
    <property type="term" value="P:phosphorelay signal transduction system"/>
    <property type="evidence" value="ECO:0007669"/>
    <property type="project" value="InterPro"/>
</dbReference>
<evidence type="ECO:0000313" key="7">
    <source>
        <dbReference type="EMBL" id="TDV54767.1"/>
    </source>
</evidence>
<dbReference type="PANTHER" id="PTHR35807">
    <property type="entry name" value="TRANSCRIPTIONAL REGULATOR REDD-RELATED"/>
    <property type="match status" value="1"/>
</dbReference>
<accession>A0A4R7VZT1</accession>
<reference evidence="7 8" key="1">
    <citation type="submission" date="2019-03" db="EMBL/GenBank/DDBJ databases">
        <title>Genomic Encyclopedia of Archaeal and Bacterial Type Strains, Phase II (KMG-II): from individual species to whole genera.</title>
        <authorList>
            <person name="Goeker M."/>
        </authorList>
    </citation>
    <scope>NUCLEOTIDE SEQUENCE [LARGE SCALE GENOMIC DNA]</scope>
    <source>
        <strain evidence="7 8">DSM 45499</strain>
    </source>
</reference>
<dbReference type="SMART" id="SM00862">
    <property type="entry name" value="Trans_reg_C"/>
    <property type="match status" value="1"/>
</dbReference>
<dbReference type="OrthoDB" id="8482304at2"/>
<dbReference type="SMART" id="SM01043">
    <property type="entry name" value="BTAD"/>
    <property type="match status" value="1"/>
</dbReference>
<dbReference type="InterPro" id="IPR016032">
    <property type="entry name" value="Sig_transdc_resp-reg_C-effctor"/>
</dbReference>
<evidence type="ECO:0000256" key="4">
    <source>
        <dbReference type="ARBA" id="ARBA00023163"/>
    </source>
</evidence>
<dbReference type="GO" id="GO:0006355">
    <property type="term" value="P:regulation of DNA-templated transcription"/>
    <property type="evidence" value="ECO:0007669"/>
    <property type="project" value="InterPro"/>
</dbReference>
<dbReference type="PROSITE" id="PS51755">
    <property type="entry name" value="OMPR_PHOB"/>
    <property type="match status" value="1"/>
</dbReference>
<dbReference type="InterPro" id="IPR001867">
    <property type="entry name" value="OmpR/PhoB-type_DNA-bd"/>
</dbReference>
<comment type="caution">
    <text evidence="7">The sequence shown here is derived from an EMBL/GenBank/DDBJ whole genome shotgun (WGS) entry which is preliminary data.</text>
</comment>
<feature type="domain" description="OmpR/PhoB-type" evidence="6">
    <location>
        <begin position="1"/>
        <end position="100"/>
    </location>
</feature>
<dbReference type="GO" id="GO:0003677">
    <property type="term" value="F:DNA binding"/>
    <property type="evidence" value="ECO:0007669"/>
    <property type="project" value="UniProtKB-UniRule"/>
</dbReference>
<keyword evidence="3 5" id="KW-0238">DNA-binding</keyword>
<evidence type="ECO:0000256" key="1">
    <source>
        <dbReference type="ARBA" id="ARBA00005820"/>
    </source>
</evidence>
<feature type="DNA-binding region" description="OmpR/PhoB-type" evidence="5">
    <location>
        <begin position="1"/>
        <end position="100"/>
    </location>
</feature>
<name>A0A4R7VZT1_9PSEU</name>
<dbReference type="InterPro" id="IPR005158">
    <property type="entry name" value="BTAD"/>
</dbReference>
<dbReference type="InterPro" id="IPR027417">
    <property type="entry name" value="P-loop_NTPase"/>
</dbReference>
<dbReference type="SUPFAM" id="SSF52540">
    <property type="entry name" value="P-loop containing nucleoside triphosphate hydrolases"/>
    <property type="match status" value="1"/>
</dbReference>
<dbReference type="InterPro" id="IPR041664">
    <property type="entry name" value="AAA_16"/>
</dbReference>
<evidence type="ECO:0000256" key="5">
    <source>
        <dbReference type="PROSITE-ProRule" id="PRU01091"/>
    </source>
</evidence>
<dbReference type="InterPro" id="IPR051677">
    <property type="entry name" value="AfsR-DnrI-RedD_regulator"/>
</dbReference>
<evidence type="ECO:0000259" key="6">
    <source>
        <dbReference type="PROSITE" id="PS51755"/>
    </source>
</evidence>
<evidence type="ECO:0000313" key="8">
    <source>
        <dbReference type="Proteomes" id="UP000294927"/>
    </source>
</evidence>
<dbReference type="Pfam" id="PF00486">
    <property type="entry name" value="Trans_reg_C"/>
    <property type="match status" value="1"/>
</dbReference>
<dbReference type="AlphaFoldDB" id="A0A4R7VZT1"/>
<dbReference type="InterPro" id="IPR036388">
    <property type="entry name" value="WH-like_DNA-bd_sf"/>
</dbReference>
<protein>
    <submittedName>
        <fullName evidence="7">Transcriptional regulator</fullName>
    </submittedName>
</protein>
<dbReference type="Gene3D" id="1.10.10.10">
    <property type="entry name" value="Winged helix-like DNA-binding domain superfamily/Winged helix DNA-binding domain"/>
    <property type="match status" value="1"/>
</dbReference>
<proteinExistence type="inferred from homology"/>
<dbReference type="CDD" id="cd00383">
    <property type="entry name" value="trans_reg_C"/>
    <property type="match status" value="1"/>
</dbReference>
<dbReference type="InterPro" id="IPR011990">
    <property type="entry name" value="TPR-like_helical_dom_sf"/>
</dbReference>
<dbReference type="EMBL" id="SOCP01000003">
    <property type="protein sequence ID" value="TDV54767.1"/>
    <property type="molecule type" value="Genomic_DNA"/>
</dbReference>
<dbReference type="Pfam" id="PF03704">
    <property type="entry name" value="BTAD"/>
    <property type="match status" value="1"/>
</dbReference>
<dbReference type="Proteomes" id="UP000294927">
    <property type="component" value="Unassembled WGS sequence"/>
</dbReference>
<dbReference type="SUPFAM" id="SSF48452">
    <property type="entry name" value="TPR-like"/>
    <property type="match status" value="2"/>
</dbReference>